<evidence type="ECO:0000256" key="2">
    <source>
        <dbReference type="ARBA" id="ARBA00007049"/>
    </source>
</evidence>
<dbReference type="InterPro" id="IPR008217">
    <property type="entry name" value="Ccc1_fam"/>
</dbReference>
<gene>
    <name evidence="8" type="ORF">AC579_592</name>
</gene>
<evidence type="ECO:0000256" key="1">
    <source>
        <dbReference type="ARBA" id="ARBA00004127"/>
    </source>
</evidence>
<evidence type="ECO:0000256" key="7">
    <source>
        <dbReference type="SAM" id="Phobius"/>
    </source>
</evidence>
<name>A0A139ICM0_9PEZI</name>
<evidence type="ECO:0000256" key="5">
    <source>
        <dbReference type="ARBA" id="ARBA00023136"/>
    </source>
</evidence>
<dbReference type="GO" id="GO:0005384">
    <property type="term" value="F:manganese ion transmembrane transporter activity"/>
    <property type="evidence" value="ECO:0007669"/>
    <property type="project" value="InterPro"/>
</dbReference>
<protein>
    <submittedName>
        <fullName evidence="8">Uncharacterized protein</fullName>
    </submittedName>
</protein>
<keyword evidence="9" id="KW-1185">Reference proteome</keyword>
<feature type="transmembrane region" description="Helical" evidence="7">
    <location>
        <begin position="216"/>
        <end position="240"/>
    </location>
</feature>
<evidence type="ECO:0000256" key="3">
    <source>
        <dbReference type="ARBA" id="ARBA00022692"/>
    </source>
</evidence>
<proteinExistence type="inferred from homology"/>
<comment type="caution">
    <text evidence="8">The sequence shown here is derived from an EMBL/GenBank/DDBJ whole genome shotgun (WGS) entry which is preliminary data.</text>
</comment>
<dbReference type="GO" id="GO:0030026">
    <property type="term" value="P:intracellular manganese ion homeostasis"/>
    <property type="evidence" value="ECO:0007669"/>
    <property type="project" value="InterPro"/>
</dbReference>
<dbReference type="PANTHER" id="PTHR31851">
    <property type="entry name" value="FE(2+)/MN(2+) TRANSPORTER PCL1"/>
    <property type="match status" value="1"/>
</dbReference>
<dbReference type="AlphaFoldDB" id="A0A139ICM0"/>
<evidence type="ECO:0000313" key="8">
    <source>
        <dbReference type="EMBL" id="KXT12356.1"/>
    </source>
</evidence>
<reference evidence="8 9" key="1">
    <citation type="submission" date="2015-07" db="EMBL/GenBank/DDBJ databases">
        <title>Comparative genomics of the Sigatoka disease complex on banana suggests a link between parallel evolutionary changes in Pseudocercospora fijiensis and Pseudocercospora eumusae and increased virulence on the banana host.</title>
        <authorList>
            <person name="Chang T.-C."/>
            <person name="Salvucci A."/>
            <person name="Crous P.W."/>
            <person name="Stergiopoulos I."/>
        </authorList>
    </citation>
    <scope>NUCLEOTIDE SEQUENCE [LARGE SCALE GENOMIC DNA]</scope>
    <source>
        <strain evidence="8 9">CBS 116634</strain>
    </source>
</reference>
<dbReference type="Proteomes" id="UP000073492">
    <property type="component" value="Unassembled WGS sequence"/>
</dbReference>
<evidence type="ECO:0000313" key="9">
    <source>
        <dbReference type="Proteomes" id="UP000073492"/>
    </source>
</evidence>
<organism evidence="8 9">
    <name type="scientific">Pseudocercospora musae</name>
    <dbReference type="NCBI Taxonomy" id="113226"/>
    <lineage>
        <taxon>Eukaryota</taxon>
        <taxon>Fungi</taxon>
        <taxon>Dikarya</taxon>
        <taxon>Ascomycota</taxon>
        <taxon>Pezizomycotina</taxon>
        <taxon>Dothideomycetes</taxon>
        <taxon>Dothideomycetidae</taxon>
        <taxon>Mycosphaerellales</taxon>
        <taxon>Mycosphaerellaceae</taxon>
        <taxon>Pseudocercospora</taxon>
    </lineage>
</organism>
<feature type="region of interest" description="Disordered" evidence="6">
    <location>
        <begin position="51"/>
        <end position="79"/>
    </location>
</feature>
<comment type="subcellular location">
    <subcellularLocation>
        <location evidence="1">Endomembrane system</location>
        <topology evidence="1">Multi-pass membrane protein</topology>
    </subcellularLocation>
</comment>
<feature type="transmembrane region" description="Helical" evidence="7">
    <location>
        <begin position="252"/>
        <end position="271"/>
    </location>
</feature>
<dbReference type="Pfam" id="PF01988">
    <property type="entry name" value="VIT1"/>
    <property type="match status" value="1"/>
</dbReference>
<dbReference type="CDD" id="cd02435">
    <property type="entry name" value="CCC1"/>
    <property type="match status" value="1"/>
</dbReference>
<keyword evidence="5 7" id="KW-0472">Membrane</keyword>
<feature type="transmembrane region" description="Helical" evidence="7">
    <location>
        <begin position="291"/>
        <end position="313"/>
    </location>
</feature>
<keyword evidence="4 7" id="KW-1133">Transmembrane helix</keyword>
<accession>A0A139ICM0</accession>
<keyword evidence="3 7" id="KW-0812">Transmembrane</keyword>
<evidence type="ECO:0000256" key="6">
    <source>
        <dbReference type="SAM" id="MobiDB-lite"/>
    </source>
</evidence>
<dbReference type="STRING" id="113226.A0A139ICM0"/>
<comment type="similarity">
    <text evidence="2">Belongs to the CCC1 family.</text>
</comment>
<dbReference type="EMBL" id="LFZO01000154">
    <property type="protein sequence ID" value="KXT12356.1"/>
    <property type="molecule type" value="Genomic_DNA"/>
</dbReference>
<evidence type="ECO:0000256" key="4">
    <source>
        <dbReference type="ARBA" id="ARBA00022989"/>
    </source>
</evidence>
<sequence length="394" mass="43520">MEKQIPIMKTEKKWPTAAAYSRPSSRRNFISDCIATLFFNSRSPKAIKENRQRLLRRRSSTSSASSDLESQDSDYSEKKVQCTSSRLRARIMSDAIIGLSDGLTVPFALTAGLSTLGNTKVVIFAGLAELTAGSISMGLGGYLAAKFEEDSYNATLASTRRIVVRSPSEAMASVKEIFEPYELPERLTDELAENMARDPKLVQFLMLFQHSQPAEMASRAVMCAVTIACGYFLGGFLPLIPYFLVQRDEVQLALWWSFMVMAFSLFAFGYGKTCFVSGWAGQDNLWLGVKGGVQMLLVGSIAALSAMGFVRFFDSWDSGPLAFVFFNPLSGTNHTGTAKVAIREAKKKLYNDKVEEVALHDCSSSFDVAEVISTNPYQSPNSKTKYKLRSLGQR</sequence>
<dbReference type="GO" id="GO:0012505">
    <property type="term" value="C:endomembrane system"/>
    <property type="evidence" value="ECO:0007669"/>
    <property type="project" value="UniProtKB-SubCell"/>
</dbReference>